<keyword evidence="3" id="KW-0677">Repeat</keyword>
<protein>
    <submittedName>
        <fullName evidence="5">WD40 repeat domain-containing protein</fullName>
    </submittedName>
</protein>
<evidence type="ECO:0000256" key="1">
    <source>
        <dbReference type="ARBA" id="ARBA00022490"/>
    </source>
</evidence>
<feature type="repeat" description="WD" evidence="4">
    <location>
        <begin position="220"/>
        <end position="261"/>
    </location>
</feature>
<gene>
    <name evidence="5" type="ORF">ACFOOI_08870</name>
</gene>
<evidence type="ECO:0000256" key="2">
    <source>
        <dbReference type="ARBA" id="ARBA00022574"/>
    </source>
</evidence>
<keyword evidence="2 4" id="KW-0853">WD repeat</keyword>
<comment type="caution">
    <text evidence="5">The sequence shown here is derived from an EMBL/GenBank/DDBJ whole genome shotgun (WGS) entry which is preliminary data.</text>
</comment>
<reference evidence="6" key="1">
    <citation type="journal article" date="2019" name="Int. J. Syst. Evol. Microbiol.">
        <title>The Global Catalogue of Microorganisms (GCM) 10K type strain sequencing project: providing services to taxonomists for standard genome sequencing and annotation.</title>
        <authorList>
            <consortium name="The Broad Institute Genomics Platform"/>
            <consortium name="The Broad Institute Genome Sequencing Center for Infectious Disease"/>
            <person name="Wu L."/>
            <person name="Ma J."/>
        </authorList>
    </citation>
    <scope>NUCLEOTIDE SEQUENCE [LARGE SCALE GENOMIC DNA]</scope>
    <source>
        <strain evidence="6">CECT 7956</strain>
    </source>
</reference>
<feature type="repeat" description="WD" evidence="4">
    <location>
        <begin position="267"/>
        <end position="301"/>
    </location>
</feature>
<dbReference type="PROSITE" id="PS50082">
    <property type="entry name" value="WD_REPEATS_2"/>
    <property type="match status" value="4"/>
</dbReference>
<dbReference type="RefSeq" id="WP_379837169.1">
    <property type="nucleotide sequence ID" value="NZ_JBHRYQ010000001.1"/>
</dbReference>
<dbReference type="PRINTS" id="PR00320">
    <property type="entry name" value="GPROTEINBRPT"/>
</dbReference>
<dbReference type="InterPro" id="IPR020472">
    <property type="entry name" value="WD40_PAC1"/>
</dbReference>
<proteinExistence type="predicted"/>
<dbReference type="InterPro" id="IPR015943">
    <property type="entry name" value="WD40/YVTN_repeat-like_dom_sf"/>
</dbReference>
<dbReference type="Gene3D" id="2.130.10.10">
    <property type="entry name" value="YVTN repeat-like/Quinoprotein amine dehydrogenase"/>
    <property type="match status" value="2"/>
</dbReference>
<accession>A0ABV7YUQ9</accession>
<evidence type="ECO:0000256" key="4">
    <source>
        <dbReference type="PROSITE-ProRule" id="PRU00221"/>
    </source>
</evidence>
<dbReference type="Pfam" id="PF00400">
    <property type="entry name" value="WD40"/>
    <property type="match status" value="4"/>
</dbReference>
<organism evidence="5 6">
    <name type="scientific">Lacihabitans lacunae</name>
    <dbReference type="NCBI Taxonomy" id="1028214"/>
    <lineage>
        <taxon>Bacteria</taxon>
        <taxon>Pseudomonadati</taxon>
        <taxon>Bacteroidota</taxon>
        <taxon>Cytophagia</taxon>
        <taxon>Cytophagales</taxon>
        <taxon>Leadbetterellaceae</taxon>
        <taxon>Lacihabitans</taxon>
    </lineage>
</organism>
<feature type="repeat" description="WD" evidence="4">
    <location>
        <begin position="11"/>
        <end position="46"/>
    </location>
</feature>
<dbReference type="EMBL" id="JBHRYQ010000001">
    <property type="protein sequence ID" value="MFC3810765.1"/>
    <property type="molecule type" value="Genomic_DNA"/>
</dbReference>
<evidence type="ECO:0000313" key="5">
    <source>
        <dbReference type="EMBL" id="MFC3810765.1"/>
    </source>
</evidence>
<sequence>MNFNIEKIDNFTGHRDCIYSLAEGTSSNTFFSSGGDGTVVEWNTDSPDLGKPFVKIHNSSYAMHHDTHIGRLYLANNFEGIHEIDTRTKKEVRSLNLGKVSFFSIKSHEGNLFVGDLSGIIQVIDKESLKLKKQIKGSEKSARSLAVNTKSNELAVAFSDHKIRIFDLSSFQLKFELQGHTNSVFALQYTKDGEDLISGSRDAHLIAWSVNHHYEMIQNVPAHIYAINDIILLKEENLIITASMDKSIKVWDEKNLKLLKVIDKARHAGHGTSINKLLWLPEKKRLLSASDDRSISMWKLF</sequence>
<dbReference type="PROSITE" id="PS50294">
    <property type="entry name" value="WD_REPEATS_REGION"/>
    <property type="match status" value="3"/>
</dbReference>
<name>A0ABV7YUQ9_9BACT</name>
<dbReference type="Proteomes" id="UP001595616">
    <property type="component" value="Unassembled WGS sequence"/>
</dbReference>
<feature type="repeat" description="WD" evidence="4">
    <location>
        <begin position="177"/>
        <end position="211"/>
    </location>
</feature>
<dbReference type="InterPro" id="IPR036322">
    <property type="entry name" value="WD40_repeat_dom_sf"/>
</dbReference>
<dbReference type="PANTHER" id="PTHR19849:SF0">
    <property type="entry name" value="PHOSPHOLIPASE A-2-ACTIVATING PROTEIN"/>
    <property type="match status" value="1"/>
</dbReference>
<evidence type="ECO:0000313" key="6">
    <source>
        <dbReference type="Proteomes" id="UP001595616"/>
    </source>
</evidence>
<dbReference type="InterPro" id="IPR001680">
    <property type="entry name" value="WD40_rpt"/>
</dbReference>
<keyword evidence="1" id="KW-0963">Cytoplasm</keyword>
<dbReference type="SMART" id="SM00320">
    <property type="entry name" value="WD40"/>
    <property type="match status" value="6"/>
</dbReference>
<evidence type="ECO:0000256" key="3">
    <source>
        <dbReference type="ARBA" id="ARBA00022737"/>
    </source>
</evidence>
<dbReference type="PANTHER" id="PTHR19849">
    <property type="entry name" value="PHOSPHOLIPASE A-2-ACTIVATING PROTEIN"/>
    <property type="match status" value="1"/>
</dbReference>
<dbReference type="SUPFAM" id="SSF50978">
    <property type="entry name" value="WD40 repeat-like"/>
    <property type="match status" value="1"/>
</dbReference>
<keyword evidence="6" id="KW-1185">Reference proteome</keyword>